<dbReference type="Pfam" id="PF08281">
    <property type="entry name" value="Sigma70_r4_2"/>
    <property type="match status" value="1"/>
</dbReference>
<evidence type="ECO:0000259" key="5">
    <source>
        <dbReference type="Pfam" id="PF04542"/>
    </source>
</evidence>
<dbReference type="PANTHER" id="PTHR43133">
    <property type="entry name" value="RNA POLYMERASE ECF-TYPE SIGMA FACTO"/>
    <property type="match status" value="1"/>
</dbReference>
<feature type="domain" description="RNA polymerase sigma-70 region 2" evidence="5">
    <location>
        <begin position="32"/>
        <end position="98"/>
    </location>
</feature>
<dbReference type="Proteomes" id="UP000638732">
    <property type="component" value="Unassembled WGS sequence"/>
</dbReference>
<feature type="domain" description="RNA polymerase sigma factor 70 region 4 type 2" evidence="6">
    <location>
        <begin position="137"/>
        <end position="187"/>
    </location>
</feature>
<organism evidence="7 8">
    <name type="scientific">Mucilaginibacter agri</name>
    <dbReference type="NCBI Taxonomy" id="2695265"/>
    <lineage>
        <taxon>Bacteria</taxon>
        <taxon>Pseudomonadati</taxon>
        <taxon>Bacteroidota</taxon>
        <taxon>Sphingobacteriia</taxon>
        <taxon>Sphingobacteriales</taxon>
        <taxon>Sphingobacteriaceae</taxon>
        <taxon>Mucilaginibacter</taxon>
    </lineage>
</organism>
<dbReference type="CDD" id="cd06171">
    <property type="entry name" value="Sigma70_r4"/>
    <property type="match status" value="1"/>
</dbReference>
<keyword evidence="2" id="KW-0805">Transcription regulation</keyword>
<reference evidence="7" key="2">
    <citation type="submission" date="2020-10" db="EMBL/GenBank/DDBJ databases">
        <title>Mucilaginibacter sp. nov., isolated from soil.</title>
        <authorList>
            <person name="Jeon C.O."/>
        </authorList>
    </citation>
    <scope>NUCLEOTIDE SEQUENCE</scope>
    <source>
        <strain evidence="7">R11</strain>
    </source>
</reference>
<dbReference type="Gene3D" id="1.10.10.10">
    <property type="entry name" value="Winged helix-like DNA-binding domain superfamily/Winged helix DNA-binding domain"/>
    <property type="match status" value="1"/>
</dbReference>
<dbReference type="GO" id="GO:0003677">
    <property type="term" value="F:DNA binding"/>
    <property type="evidence" value="ECO:0007669"/>
    <property type="project" value="InterPro"/>
</dbReference>
<evidence type="ECO:0000313" key="8">
    <source>
        <dbReference type="Proteomes" id="UP000638732"/>
    </source>
</evidence>
<dbReference type="AlphaFoldDB" id="A0A966DUP7"/>
<dbReference type="GO" id="GO:0016987">
    <property type="term" value="F:sigma factor activity"/>
    <property type="evidence" value="ECO:0007669"/>
    <property type="project" value="UniProtKB-KW"/>
</dbReference>
<dbReference type="SUPFAM" id="SSF88946">
    <property type="entry name" value="Sigma2 domain of RNA polymerase sigma factors"/>
    <property type="match status" value="1"/>
</dbReference>
<evidence type="ECO:0000256" key="2">
    <source>
        <dbReference type="ARBA" id="ARBA00023015"/>
    </source>
</evidence>
<dbReference type="GO" id="GO:0006352">
    <property type="term" value="P:DNA-templated transcription initiation"/>
    <property type="evidence" value="ECO:0007669"/>
    <property type="project" value="InterPro"/>
</dbReference>
<proteinExistence type="inferred from homology"/>
<dbReference type="InterPro" id="IPR013324">
    <property type="entry name" value="RNA_pol_sigma_r3/r4-like"/>
</dbReference>
<dbReference type="SUPFAM" id="SSF88659">
    <property type="entry name" value="Sigma3 and sigma4 domains of RNA polymerase sigma factors"/>
    <property type="match status" value="1"/>
</dbReference>
<dbReference type="NCBIfam" id="TIGR02937">
    <property type="entry name" value="sigma70-ECF"/>
    <property type="match status" value="1"/>
</dbReference>
<comment type="caution">
    <text evidence="7">The sequence shown here is derived from an EMBL/GenBank/DDBJ whole genome shotgun (WGS) entry which is preliminary data.</text>
</comment>
<evidence type="ECO:0000256" key="1">
    <source>
        <dbReference type="ARBA" id="ARBA00010641"/>
    </source>
</evidence>
<evidence type="ECO:0000313" key="7">
    <source>
        <dbReference type="EMBL" id="NCD69819.1"/>
    </source>
</evidence>
<dbReference type="InterPro" id="IPR014284">
    <property type="entry name" value="RNA_pol_sigma-70_dom"/>
</dbReference>
<name>A0A966DUP7_9SPHI</name>
<protein>
    <submittedName>
        <fullName evidence="7">Sigma-70 family RNA polymerase sigma factor</fullName>
    </submittedName>
</protein>
<keyword evidence="3" id="KW-0731">Sigma factor</keyword>
<keyword evidence="8" id="KW-1185">Reference proteome</keyword>
<dbReference type="InterPro" id="IPR039425">
    <property type="entry name" value="RNA_pol_sigma-70-like"/>
</dbReference>
<dbReference type="InterPro" id="IPR007627">
    <property type="entry name" value="RNA_pol_sigma70_r2"/>
</dbReference>
<reference evidence="7" key="1">
    <citation type="submission" date="2020-01" db="EMBL/GenBank/DDBJ databases">
        <authorList>
            <person name="Seo Y.L."/>
        </authorList>
    </citation>
    <scope>NUCLEOTIDE SEQUENCE</scope>
    <source>
        <strain evidence="7">R11</strain>
    </source>
</reference>
<accession>A0A966DUP7</accession>
<evidence type="ECO:0000259" key="6">
    <source>
        <dbReference type="Pfam" id="PF08281"/>
    </source>
</evidence>
<gene>
    <name evidence="7" type="ORF">GSY63_10675</name>
</gene>
<dbReference type="EMBL" id="WWEO01000042">
    <property type="protein sequence ID" value="NCD69819.1"/>
    <property type="molecule type" value="Genomic_DNA"/>
</dbReference>
<keyword evidence="4" id="KW-0804">Transcription</keyword>
<comment type="similarity">
    <text evidence="1">Belongs to the sigma-70 factor family. ECF subfamily.</text>
</comment>
<evidence type="ECO:0000256" key="4">
    <source>
        <dbReference type="ARBA" id="ARBA00023163"/>
    </source>
</evidence>
<sequence>MEVNNHFTENAKNDFQLVLKAREGDQKAYASLMQRYKDSIYFMALKMVNNKEDAMDLTVETFAKAFDKLDKYQPDFAFSTWLFRVATNNCIDFIRKKKLNTMSLHGMVDDDGDERPMQIAADELNPEEFSIKKQQTQELKALVDSLPPRYRNLITLRYFDELSYEEISTQLSLPLGTVKAQLFRAKYLLGNIINRRNKNDL</sequence>
<evidence type="ECO:0000256" key="3">
    <source>
        <dbReference type="ARBA" id="ARBA00023082"/>
    </source>
</evidence>
<dbReference type="InterPro" id="IPR013325">
    <property type="entry name" value="RNA_pol_sigma_r2"/>
</dbReference>
<dbReference type="InterPro" id="IPR013249">
    <property type="entry name" value="RNA_pol_sigma70_r4_t2"/>
</dbReference>
<dbReference type="PANTHER" id="PTHR43133:SF51">
    <property type="entry name" value="RNA POLYMERASE SIGMA FACTOR"/>
    <property type="match status" value="1"/>
</dbReference>
<dbReference type="InterPro" id="IPR036388">
    <property type="entry name" value="WH-like_DNA-bd_sf"/>
</dbReference>
<dbReference type="RefSeq" id="WP_166585798.1">
    <property type="nucleotide sequence ID" value="NZ_WWEO01000042.1"/>
</dbReference>
<dbReference type="Gene3D" id="1.10.1740.10">
    <property type="match status" value="1"/>
</dbReference>
<dbReference type="Pfam" id="PF04542">
    <property type="entry name" value="Sigma70_r2"/>
    <property type="match status" value="1"/>
</dbReference>